<dbReference type="Proteomes" id="UP000885392">
    <property type="component" value="Unassembled WGS sequence"/>
</dbReference>
<reference evidence="4 5" key="2">
    <citation type="submission" date="2019-06" db="EMBL/GenBank/DDBJ databases">
        <title>Comparative genome anaysis of Salmonella and Staphylococcus aureus isolated from China.</title>
        <authorList>
            <person name="Li L."/>
        </authorList>
    </citation>
    <scope>NUCLEOTIDE SEQUENCE [LARGE SCALE GENOMIC DNA]</scope>
    <source>
        <strain evidence="4 5">GSJ/2016-Sal.-012</strain>
    </source>
</reference>
<organism evidence="1">
    <name type="scientific">Salmonella enterica</name>
    <name type="common">Salmonella choleraesuis</name>
    <dbReference type="NCBI Taxonomy" id="28901"/>
    <lineage>
        <taxon>Bacteria</taxon>
        <taxon>Pseudomonadati</taxon>
        <taxon>Pseudomonadota</taxon>
        <taxon>Gammaproteobacteria</taxon>
        <taxon>Enterobacterales</taxon>
        <taxon>Enterobacteriaceae</taxon>
        <taxon>Salmonella</taxon>
    </lineage>
</organism>
<name>A0A3I2B9X3_SALER</name>
<evidence type="ECO:0000313" key="3">
    <source>
        <dbReference type="EMBL" id="MMS79307.1"/>
    </source>
</evidence>
<dbReference type="EMBL" id="VFRH01000013">
    <property type="protein sequence ID" value="TPQ10314.1"/>
    <property type="molecule type" value="Genomic_DNA"/>
</dbReference>
<dbReference type="EMBL" id="RWAH01000034">
    <property type="protein sequence ID" value="MMS79307.1"/>
    <property type="molecule type" value="Genomic_DNA"/>
</dbReference>
<protein>
    <submittedName>
        <fullName evidence="1">Uncharacterized protein</fullName>
    </submittedName>
</protein>
<dbReference type="Proteomes" id="UP000839526">
    <property type="component" value="Unassembled WGS sequence"/>
</dbReference>
<evidence type="ECO:0000313" key="1">
    <source>
        <dbReference type="EMBL" id="MGD31861.1"/>
    </source>
</evidence>
<evidence type="ECO:0000313" key="2">
    <source>
        <dbReference type="EMBL" id="MLW01402.1"/>
    </source>
</evidence>
<accession>A0A3I2B9X3</accession>
<proteinExistence type="predicted"/>
<gene>
    <name evidence="3" type="ORF">D9O31_23080</name>
    <name evidence="2" type="ORF">EAK82_14435</name>
    <name evidence="1" type="ORF">EE393_23705</name>
    <name evidence="4" type="ORF">FJR63_15745</name>
</gene>
<dbReference type="EMBL" id="RVIJ01000013">
    <property type="protein sequence ID" value="MLW01402.1"/>
    <property type="molecule type" value="Genomic_DNA"/>
</dbReference>
<comment type="caution">
    <text evidence="1">The sequence shown here is derived from an EMBL/GenBank/DDBJ whole genome shotgun (WGS) entry which is preliminary data.</text>
</comment>
<sequence length="79" mass="9162">MTRTIIRISNHLRLPEPCFLTGVVYAQNGYFISTLAIINPAIRIGILNDNHRIEYMTPKGQFDITLFALQINLFHKEHH</sequence>
<reference evidence="1" key="1">
    <citation type="submission" date="2018-11" db="EMBL/GenBank/DDBJ databases">
        <authorList>
            <consortium name="PulseNet: The National Subtyping Network for Foodborne Disease Surveillance"/>
            <person name="Tarr C.L."/>
            <person name="Trees E."/>
            <person name="Katz L.S."/>
            <person name="Carleton-Romer H.A."/>
            <person name="Stroika S."/>
            <person name="Kucerova Z."/>
            <person name="Roache K.F."/>
            <person name="Sabol A.L."/>
            <person name="Besser J."/>
            <person name="Gerner-Smidt P."/>
        </authorList>
    </citation>
    <scope>NUCLEOTIDE SEQUENCE [LARGE SCALE GENOMIC DNA]</scope>
    <source>
        <strain evidence="2">PNUSAS038541</strain>
        <strain evidence="3">PNUSAS052121</strain>
        <strain evidence="1">PNUSAS058450</strain>
    </source>
</reference>
<dbReference type="AlphaFoldDB" id="A0A3I2B9X3"/>
<dbReference type="Proteomes" id="UP000320106">
    <property type="component" value="Unassembled WGS sequence"/>
</dbReference>
<dbReference type="Proteomes" id="UP000885336">
    <property type="component" value="Unassembled WGS sequence"/>
</dbReference>
<evidence type="ECO:0000313" key="5">
    <source>
        <dbReference type="Proteomes" id="UP000320106"/>
    </source>
</evidence>
<dbReference type="EMBL" id="RNKS01000109">
    <property type="protein sequence ID" value="MGD31861.1"/>
    <property type="molecule type" value="Genomic_DNA"/>
</dbReference>
<evidence type="ECO:0000313" key="4">
    <source>
        <dbReference type="EMBL" id="TPQ10314.1"/>
    </source>
</evidence>